<accession>A0A8H9CFY7</accession>
<evidence type="ECO:0000313" key="2">
    <source>
        <dbReference type="Proteomes" id="UP000643672"/>
    </source>
</evidence>
<dbReference type="Proteomes" id="UP000643672">
    <property type="component" value="Unassembled WGS sequence"/>
</dbReference>
<proteinExistence type="predicted"/>
<name>A0A8H9CFY7_9GAMM</name>
<protein>
    <submittedName>
        <fullName evidence="1">Uncharacterized protein</fullName>
    </submittedName>
</protein>
<dbReference type="AlphaFoldDB" id="A0A8H9CFY7"/>
<evidence type="ECO:0000313" key="1">
    <source>
        <dbReference type="EMBL" id="CAB5499741.1"/>
    </source>
</evidence>
<keyword evidence="2" id="KW-1185">Reference proteome</keyword>
<dbReference type="EMBL" id="CAESAQ020000053">
    <property type="protein sequence ID" value="CAB5499741.1"/>
    <property type="molecule type" value="Genomic_DNA"/>
</dbReference>
<sequence length="51" mass="5932">MTNTTQRKERINFTIEQKLDYAKLMAHENYSNKKIIAISGTGSSAVTRWRE</sequence>
<comment type="caution">
    <text evidence="1">The sequence shown here is derived from an EMBL/GenBank/DDBJ whole genome shotgun (WGS) entry which is preliminary data.</text>
</comment>
<dbReference type="RefSeq" id="WP_202763028.1">
    <property type="nucleotide sequence ID" value="NZ_CAESAQ020000053.1"/>
</dbReference>
<reference evidence="1 2" key="1">
    <citation type="submission" date="2020-05" db="EMBL/GenBank/DDBJ databases">
        <authorList>
            <person name="Petersen J."/>
            <person name="Sayavedra L."/>
        </authorList>
    </citation>
    <scope>NUCLEOTIDE SEQUENCE [LARGE SCALE GENOMIC DNA]</scope>
    <source>
        <strain evidence="1">B thermophilus SOXS</strain>
    </source>
</reference>
<organism evidence="1 2">
    <name type="scientific">Bathymodiolus thermophilus thioautotrophic gill symbiont</name>
    <dbReference type="NCBI Taxonomy" id="2360"/>
    <lineage>
        <taxon>Bacteria</taxon>
        <taxon>Pseudomonadati</taxon>
        <taxon>Pseudomonadota</taxon>
        <taxon>Gammaproteobacteria</taxon>
        <taxon>sulfur-oxidizing symbionts</taxon>
    </lineage>
</organism>
<gene>
    <name evidence="1" type="ORF">THERMOS_1080</name>
</gene>